<dbReference type="RefSeq" id="WP_276825581.1">
    <property type="nucleotide sequence ID" value="NZ_DYVX01000003.1"/>
</dbReference>
<feature type="signal peptide" evidence="1">
    <location>
        <begin position="1"/>
        <end position="20"/>
    </location>
</feature>
<evidence type="ECO:0008006" key="4">
    <source>
        <dbReference type="Google" id="ProtNLM"/>
    </source>
</evidence>
<name>A0A921HWA8_9BACT</name>
<accession>A0A921HWA8</accession>
<evidence type="ECO:0000313" key="2">
    <source>
        <dbReference type="EMBL" id="HJF90892.1"/>
    </source>
</evidence>
<evidence type="ECO:0000256" key="1">
    <source>
        <dbReference type="SAM" id="SignalP"/>
    </source>
</evidence>
<comment type="caution">
    <text evidence="2">The sequence shown here is derived from an EMBL/GenBank/DDBJ whole genome shotgun (WGS) entry which is preliminary data.</text>
</comment>
<keyword evidence="1" id="KW-0732">Signal</keyword>
<gene>
    <name evidence="2" type="ORF">K8W02_00685</name>
</gene>
<feature type="chain" id="PRO_5037815967" description="Fibronectin type III domain protein" evidence="1">
    <location>
        <begin position="21"/>
        <end position="566"/>
    </location>
</feature>
<dbReference type="PROSITE" id="PS51257">
    <property type="entry name" value="PROKAR_LIPOPROTEIN"/>
    <property type="match status" value="1"/>
</dbReference>
<organism evidence="2 3">
    <name type="scientific">Mediterranea massiliensis</name>
    <dbReference type="NCBI Taxonomy" id="1841865"/>
    <lineage>
        <taxon>Bacteria</taxon>
        <taxon>Pseudomonadati</taxon>
        <taxon>Bacteroidota</taxon>
        <taxon>Bacteroidia</taxon>
        <taxon>Bacteroidales</taxon>
        <taxon>Bacteroidaceae</taxon>
        <taxon>Mediterranea</taxon>
    </lineage>
</organism>
<protein>
    <recommendedName>
        <fullName evidence="4">Fibronectin type III domain protein</fullName>
    </recommendedName>
</protein>
<dbReference type="EMBL" id="DYVX01000003">
    <property type="protein sequence ID" value="HJF90892.1"/>
    <property type="molecule type" value="Genomic_DNA"/>
</dbReference>
<dbReference type="Proteomes" id="UP000717835">
    <property type="component" value="Unassembled WGS sequence"/>
</dbReference>
<dbReference type="AlphaFoldDB" id="A0A921HWA8"/>
<evidence type="ECO:0000313" key="3">
    <source>
        <dbReference type="Proteomes" id="UP000717835"/>
    </source>
</evidence>
<proteinExistence type="predicted"/>
<reference evidence="2" key="2">
    <citation type="submission" date="2021-09" db="EMBL/GenBank/DDBJ databases">
        <authorList>
            <person name="Gilroy R."/>
        </authorList>
    </citation>
    <scope>NUCLEOTIDE SEQUENCE</scope>
    <source>
        <strain evidence="2">CHK55-1828</strain>
    </source>
</reference>
<reference evidence="2" key="1">
    <citation type="journal article" date="2021" name="PeerJ">
        <title>Extensive microbial diversity within the chicken gut microbiome revealed by metagenomics and culture.</title>
        <authorList>
            <person name="Gilroy R."/>
            <person name="Ravi A."/>
            <person name="Getino M."/>
            <person name="Pursley I."/>
            <person name="Horton D.L."/>
            <person name="Alikhan N.F."/>
            <person name="Baker D."/>
            <person name="Gharbi K."/>
            <person name="Hall N."/>
            <person name="Watson M."/>
            <person name="Adriaenssens E.M."/>
            <person name="Foster-Nyarko E."/>
            <person name="Jarju S."/>
            <person name="Secka A."/>
            <person name="Antonio M."/>
            <person name="Oren A."/>
            <person name="Chaudhuri R.R."/>
            <person name="La Ragione R."/>
            <person name="Hildebrand F."/>
            <person name="Pallen M.J."/>
        </authorList>
    </citation>
    <scope>NUCLEOTIDE SEQUENCE</scope>
    <source>
        <strain evidence="2">CHK55-1828</strain>
    </source>
</reference>
<sequence>MKTKLYYAAMQMFAAILLMTACDKDDQPTIGQTQLATPVVTVDVDRNAKTIIASWQAVENADNYHYKISGDETLYETGETRLELQPYSKFEGGSHSITVQAVSTAQPGLFSPSEWGKADFTVESTKLQAPDALNADVDKESCTVTVSWAPVANAVSYLYKIDDGKEVPVSEPEISFSLFDYAPGEHSVSVKALAEGDAPTGRSASVKAVTAVASSDWSEVYTFTITDEPLPGVLGNKPLGHARLGDFYLNDGSLLRADSELSVEQADACIGIVFYAGRHETDRSDYTRPLTAGGPVLGSTVHGYVVSLTHVPNLLESYAHATDDSPSSISEWVVYDRWCNALEYHDTYGYISDGNTRHEHRYAYMGTIDSEEDFNGYYNCMAMLEYIAATNHECCEYPALTLAINYGKKSFGWKETYYGEKWDIKDLLVKMDVGDVYDWQLSFAAPQNSSGWFLPSHGQVCYAGNDYCKDSDGNVILSVWEFMDGQFEKVKKTTTREDLKEYIRAINRYVSQETINDPNDPGWSDRKIWFYRNIRTSSEEKDNWNRQREYGYNGTQGDYVRPVLAF</sequence>